<sequence>MYLKDLGDKPSLGYLHFSTNFAVGSSQFLAFPSLTE</sequence>
<reference evidence="1" key="1">
    <citation type="submission" date="2014-09" db="EMBL/GenBank/DDBJ databases">
        <authorList>
            <person name="Magalhaes I.L.F."/>
            <person name="Oliveira U."/>
            <person name="Santos F.R."/>
            <person name="Vidigal T.H.D.A."/>
            <person name="Brescovit A.D."/>
            <person name="Santos A.J."/>
        </authorList>
    </citation>
    <scope>NUCLEOTIDE SEQUENCE</scope>
    <source>
        <tissue evidence="1">Shoot tissue taken approximately 20 cm above the soil surface</tissue>
    </source>
</reference>
<dbReference type="AlphaFoldDB" id="A0A0A9EZJ5"/>
<evidence type="ECO:0000313" key="1">
    <source>
        <dbReference type="EMBL" id="JAE01458.1"/>
    </source>
</evidence>
<name>A0A0A9EZJ5_ARUDO</name>
<organism evidence="1">
    <name type="scientific">Arundo donax</name>
    <name type="common">Giant reed</name>
    <name type="synonym">Donax arundinaceus</name>
    <dbReference type="NCBI Taxonomy" id="35708"/>
    <lineage>
        <taxon>Eukaryota</taxon>
        <taxon>Viridiplantae</taxon>
        <taxon>Streptophyta</taxon>
        <taxon>Embryophyta</taxon>
        <taxon>Tracheophyta</taxon>
        <taxon>Spermatophyta</taxon>
        <taxon>Magnoliopsida</taxon>
        <taxon>Liliopsida</taxon>
        <taxon>Poales</taxon>
        <taxon>Poaceae</taxon>
        <taxon>PACMAD clade</taxon>
        <taxon>Arundinoideae</taxon>
        <taxon>Arundineae</taxon>
        <taxon>Arundo</taxon>
    </lineage>
</organism>
<proteinExistence type="predicted"/>
<protein>
    <submittedName>
        <fullName evidence="1">F16P2</fullName>
    </submittedName>
</protein>
<dbReference type="EMBL" id="GBRH01196438">
    <property type="protein sequence ID" value="JAE01458.1"/>
    <property type="molecule type" value="Transcribed_RNA"/>
</dbReference>
<accession>A0A0A9EZJ5</accession>
<reference evidence="1" key="2">
    <citation type="journal article" date="2015" name="Data Brief">
        <title>Shoot transcriptome of the giant reed, Arundo donax.</title>
        <authorList>
            <person name="Barrero R.A."/>
            <person name="Guerrero F.D."/>
            <person name="Moolhuijzen P."/>
            <person name="Goolsby J.A."/>
            <person name="Tidwell J."/>
            <person name="Bellgard S.E."/>
            <person name="Bellgard M.I."/>
        </authorList>
    </citation>
    <scope>NUCLEOTIDE SEQUENCE</scope>
    <source>
        <tissue evidence="1">Shoot tissue taken approximately 20 cm above the soil surface</tissue>
    </source>
</reference>